<dbReference type="AlphaFoldDB" id="A0A9D1GGU5"/>
<proteinExistence type="predicted"/>
<protein>
    <submittedName>
        <fullName evidence="1">Amino acid ABC transporter substrate-binding protein</fullName>
    </submittedName>
</protein>
<gene>
    <name evidence="1" type="ORF">IAB60_01995</name>
</gene>
<dbReference type="EMBL" id="DVKS01000036">
    <property type="protein sequence ID" value="HIT40862.1"/>
    <property type="molecule type" value="Genomic_DNA"/>
</dbReference>
<reference evidence="1" key="1">
    <citation type="submission" date="2020-10" db="EMBL/GenBank/DDBJ databases">
        <authorList>
            <person name="Gilroy R."/>
        </authorList>
    </citation>
    <scope>NUCLEOTIDE SEQUENCE</scope>
    <source>
        <strain evidence="1">CHK123-3438</strain>
    </source>
</reference>
<dbReference type="Proteomes" id="UP000886860">
    <property type="component" value="Unassembled WGS sequence"/>
</dbReference>
<reference evidence="1" key="2">
    <citation type="journal article" date="2021" name="PeerJ">
        <title>Extensive microbial diversity within the chicken gut microbiome revealed by metagenomics and culture.</title>
        <authorList>
            <person name="Gilroy R."/>
            <person name="Ravi A."/>
            <person name="Getino M."/>
            <person name="Pursley I."/>
            <person name="Horton D.L."/>
            <person name="Alikhan N.F."/>
            <person name="Baker D."/>
            <person name="Gharbi K."/>
            <person name="Hall N."/>
            <person name="Watson M."/>
            <person name="Adriaenssens E.M."/>
            <person name="Foster-Nyarko E."/>
            <person name="Jarju S."/>
            <person name="Secka A."/>
            <person name="Antonio M."/>
            <person name="Oren A."/>
            <person name="Chaudhuri R.R."/>
            <person name="La Ragione R."/>
            <person name="Hildebrand F."/>
            <person name="Pallen M.J."/>
        </authorList>
    </citation>
    <scope>NUCLEOTIDE SEQUENCE</scope>
    <source>
        <strain evidence="1">CHK123-3438</strain>
    </source>
</reference>
<comment type="caution">
    <text evidence="1">The sequence shown here is derived from an EMBL/GenBank/DDBJ whole genome shotgun (WGS) entry which is preliminary data.</text>
</comment>
<sequence>TNTDLVVVTFDEGKGFVDDNGMTNVCIATRLDDTELRDTLQEAMDALGWDDKAKMDEMMDEAISVQPAAN</sequence>
<evidence type="ECO:0000313" key="1">
    <source>
        <dbReference type="EMBL" id="HIT40862.1"/>
    </source>
</evidence>
<name>A0A9D1GGU5_9FIRM</name>
<accession>A0A9D1GGU5</accession>
<feature type="non-terminal residue" evidence="1">
    <location>
        <position position="1"/>
    </location>
</feature>
<organism evidence="1 2">
    <name type="scientific">Candidatus Caccovicinus merdipullorum</name>
    <dbReference type="NCBI Taxonomy" id="2840724"/>
    <lineage>
        <taxon>Bacteria</taxon>
        <taxon>Bacillati</taxon>
        <taxon>Bacillota</taxon>
        <taxon>Clostridia</taxon>
        <taxon>Eubacteriales</taxon>
        <taxon>Candidatus Caccovicinus</taxon>
    </lineage>
</organism>
<evidence type="ECO:0000313" key="2">
    <source>
        <dbReference type="Proteomes" id="UP000886860"/>
    </source>
</evidence>